<proteinExistence type="predicted"/>
<evidence type="ECO:0000256" key="1">
    <source>
        <dbReference type="SAM" id="MobiDB-lite"/>
    </source>
</evidence>
<protein>
    <submittedName>
        <fullName evidence="2">Uncharacterized protein</fullName>
    </submittedName>
</protein>
<name>A0A7R8UDD3_HERIL</name>
<dbReference type="AlphaFoldDB" id="A0A7R8UDD3"/>
<gene>
    <name evidence="2" type="ORF">HERILL_LOCUS1961</name>
</gene>
<feature type="compositionally biased region" description="Polar residues" evidence="1">
    <location>
        <begin position="11"/>
        <end position="26"/>
    </location>
</feature>
<reference evidence="2 3" key="1">
    <citation type="submission" date="2020-11" db="EMBL/GenBank/DDBJ databases">
        <authorList>
            <person name="Wallbank WR R."/>
            <person name="Pardo Diaz C."/>
            <person name="Kozak K."/>
            <person name="Martin S."/>
            <person name="Jiggins C."/>
            <person name="Moest M."/>
            <person name="Warren A I."/>
            <person name="Generalovic N T."/>
            <person name="Byers J.R.P. K."/>
            <person name="Montejo-Kovacevich G."/>
            <person name="Yen C E."/>
        </authorList>
    </citation>
    <scope>NUCLEOTIDE SEQUENCE [LARGE SCALE GENOMIC DNA]</scope>
</reference>
<dbReference type="EMBL" id="LR899009">
    <property type="protein sequence ID" value="CAD7078707.1"/>
    <property type="molecule type" value="Genomic_DNA"/>
</dbReference>
<evidence type="ECO:0000313" key="2">
    <source>
        <dbReference type="EMBL" id="CAD7078707.1"/>
    </source>
</evidence>
<feature type="region of interest" description="Disordered" evidence="1">
    <location>
        <begin position="1"/>
        <end position="34"/>
    </location>
</feature>
<sequence>MRTAREHGTSAVKSRSCNESSSTHPTGSALERANVRNKLGVVSASNDNLAEFRAGKYNKSPSSNFNIKFKIPMEPKLKISTDSVCVLEDSLDRVTANIPWENNPDQEFVDYQLIDFKLLIK</sequence>
<dbReference type="InParanoid" id="A0A7R8UDD3"/>
<organism evidence="2 3">
    <name type="scientific">Hermetia illucens</name>
    <name type="common">Black soldier fly</name>
    <dbReference type="NCBI Taxonomy" id="343691"/>
    <lineage>
        <taxon>Eukaryota</taxon>
        <taxon>Metazoa</taxon>
        <taxon>Ecdysozoa</taxon>
        <taxon>Arthropoda</taxon>
        <taxon>Hexapoda</taxon>
        <taxon>Insecta</taxon>
        <taxon>Pterygota</taxon>
        <taxon>Neoptera</taxon>
        <taxon>Endopterygota</taxon>
        <taxon>Diptera</taxon>
        <taxon>Brachycera</taxon>
        <taxon>Stratiomyomorpha</taxon>
        <taxon>Stratiomyidae</taxon>
        <taxon>Hermetiinae</taxon>
        <taxon>Hermetia</taxon>
    </lineage>
</organism>
<keyword evidence="3" id="KW-1185">Reference proteome</keyword>
<evidence type="ECO:0000313" key="3">
    <source>
        <dbReference type="Proteomes" id="UP000594454"/>
    </source>
</evidence>
<dbReference type="Proteomes" id="UP000594454">
    <property type="component" value="Chromosome 1"/>
</dbReference>
<accession>A0A7R8UDD3</accession>